<comment type="caution">
    <text evidence="2">The sequence shown here is derived from an EMBL/GenBank/DDBJ whole genome shotgun (WGS) entry which is preliminary data.</text>
</comment>
<dbReference type="Proteomes" id="UP000235145">
    <property type="component" value="Unassembled WGS sequence"/>
</dbReference>
<sequence length="383" mass="44524">MSNSERFVEKNVKPKDILSALKNLNPKNVSTLQTIYNADEKLRRREREGKTQMQGVMEFLDQNGYVYYSRANVLTNKLEDLFFAHPRSLEIWRTFPHVLLMDATYKTNKYGMPLLEIVGVTPTNMTFSIAFVYMHEEKQSNYVWALDWLKSFLNFGNHTTNRAESQHAKLKRYVETSRSDIAKSLKRIADVVESQYTGIKASLVHNKILIVHRYYEIPHLKPLCRFISIYALDIIFKEYERSKEFGFVYENCGCQVRTSYGLPCAHEQAIFVKKGHSVPLRSVDKFWKKLDLLECKWLEDDNLGCAVQVNMFNAHYEKQSRPVKLSLARKLLNLITPSTTSVSEPATHKNARGRPSLKKNLFKKTHIDLNQDPPTQDPRHLNS</sequence>
<name>A0A9R1WGI2_LACSA</name>
<organism evidence="2 3">
    <name type="scientific">Lactuca sativa</name>
    <name type="common">Garden lettuce</name>
    <dbReference type="NCBI Taxonomy" id="4236"/>
    <lineage>
        <taxon>Eukaryota</taxon>
        <taxon>Viridiplantae</taxon>
        <taxon>Streptophyta</taxon>
        <taxon>Embryophyta</taxon>
        <taxon>Tracheophyta</taxon>
        <taxon>Spermatophyta</taxon>
        <taxon>Magnoliopsida</taxon>
        <taxon>eudicotyledons</taxon>
        <taxon>Gunneridae</taxon>
        <taxon>Pentapetalae</taxon>
        <taxon>asterids</taxon>
        <taxon>campanulids</taxon>
        <taxon>Asterales</taxon>
        <taxon>Asteraceae</taxon>
        <taxon>Cichorioideae</taxon>
        <taxon>Cichorieae</taxon>
        <taxon>Lactucinae</taxon>
        <taxon>Lactuca</taxon>
    </lineage>
</organism>
<gene>
    <name evidence="2" type="ORF">LSAT_V11C200067120</name>
</gene>
<dbReference type="InterPro" id="IPR052579">
    <property type="entry name" value="Zinc_finger_SWIM"/>
</dbReference>
<reference evidence="2 3" key="1">
    <citation type="journal article" date="2017" name="Nat. Commun.">
        <title>Genome assembly with in vitro proximity ligation data and whole-genome triplication in lettuce.</title>
        <authorList>
            <person name="Reyes-Chin-Wo S."/>
            <person name="Wang Z."/>
            <person name="Yang X."/>
            <person name="Kozik A."/>
            <person name="Arikit S."/>
            <person name="Song C."/>
            <person name="Xia L."/>
            <person name="Froenicke L."/>
            <person name="Lavelle D.O."/>
            <person name="Truco M.J."/>
            <person name="Xia R."/>
            <person name="Zhu S."/>
            <person name="Xu C."/>
            <person name="Xu H."/>
            <person name="Xu X."/>
            <person name="Cox K."/>
            <person name="Korf I."/>
            <person name="Meyers B.C."/>
            <person name="Michelmore R.W."/>
        </authorList>
    </citation>
    <scope>NUCLEOTIDE SEQUENCE [LARGE SCALE GENOMIC DNA]</scope>
    <source>
        <strain evidence="3">cv. Salinas</strain>
        <tissue evidence="2">Seedlings</tissue>
    </source>
</reference>
<evidence type="ECO:0000259" key="1">
    <source>
        <dbReference type="Pfam" id="PF10551"/>
    </source>
</evidence>
<feature type="domain" description="MULE transposase" evidence="1">
    <location>
        <begin position="98"/>
        <end position="154"/>
    </location>
</feature>
<dbReference type="PANTHER" id="PTHR31569">
    <property type="entry name" value="SWIM-TYPE DOMAIN-CONTAINING PROTEIN"/>
    <property type="match status" value="1"/>
</dbReference>
<evidence type="ECO:0000313" key="3">
    <source>
        <dbReference type="Proteomes" id="UP000235145"/>
    </source>
</evidence>
<protein>
    <recommendedName>
        <fullName evidence="1">MULE transposase domain-containing protein</fullName>
    </recommendedName>
</protein>
<dbReference type="EMBL" id="NBSK02000002">
    <property type="protein sequence ID" value="KAJ0222011.1"/>
    <property type="molecule type" value="Genomic_DNA"/>
</dbReference>
<dbReference type="Pfam" id="PF10551">
    <property type="entry name" value="MULE"/>
    <property type="match status" value="1"/>
</dbReference>
<dbReference type="PANTHER" id="PTHR31569:SF4">
    <property type="entry name" value="SWIM-TYPE DOMAIN-CONTAINING PROTEIN"/>
    <property type="match status" value="1"/>
</dbReference>
<accession>A0A9R1WGI2</accession>
<keyword evidence="3" id="KW-1185">Reference proteome</keyword>
<evidence type="ECO:0000313" key="2">
    <source>
        <dbReference type="EMBL" id="KAJ0222011.1"/>
    </source>
</evidence>
<proteinExistence type="predicted"/>
<dbReference type="AlphaFoldDB" id="A0A9R1WGI2"/>
<dbReference type="InterPro" id="IPR018289">
    <property type="entry name" value="MULE_transposase_dom"/>
</dbReference>